<reference evidence="3" key="1">
    <citation type="submission" date="2019-09" db="EMBL/GenBank/DDBJ databases">
        <authorList>
            <person name="Hjerde E."/>
        </authorList>
    </citation>
    <scope>NUCLEOTIDE SEQUENCE</scope>
    <source>
        <strain evidence="3">06/09/160</strain>
    </source>
</reference>
<dbReference type="EMBL" id="LR721751">
    <property type="protein sequence ID" value="VVV05558.1"/>
    <property type="molecule type" value="Genomic_DNA"/>
</dbReference>
<dbReference type="GO" id="GO:1901135">
    <property type="term" value="P:carbohydrate derivative metabolic process"/>
    <property type="evidence" value="ECO:0007669"/>
    <property type="project" value="UniProtKB-ARBA"/>
</dbReference>
<dbReference type="PANTHER" id="PTHR12526">
    <property type="entry name" value="GLYCOSYLTRANSFERASE"/>
    <property type="match status" value="1"/>
</dbReference>
<organism evidence="3">
    <name type="scientific">Aliivibrio wodanis</name>
    <dbReference type="NCBI Taxonomy" id="80852"/>
    <lineage>
        <taxon>Bacteria</taxon>
        <taxon>Pseudomonadati</taxon>
        <taxon>Pseudomonadota</taxon>
        <taxon>Gammaproteobacteria</taxon>
        <taxon>Vibrionales</taxon>
        <taxon>Vibrionaceae</taxon>
        <taxon>Aliivibrio</taxon>
    </lineage>
</organism>
<protein>
    <submittedName>
        <fullName evidence="3">O-antigen biosynthesis glycosyltransferase WbnH</fullName>
    </submittedName>
</protein>
<keyword evidence="3" id="KW-0808">Transferase</keyword>
<dbReference type="InterPro" id="IPR001296">
    <property type="entry name" value="Glyco_trans_1"/>
</dbReference>
<dbReference type="InterPro" id="IPR028098">
    <property type="entry name" value="Glyco_trans_4-like_N"/>
</dbReference>
<evidence type="ECO:0000313" key="3">
    <source>
        <dbReference type="EMBL" id="VVV05558.1"/>
    </source>
</evidence>
<dbReference type="GO" id="GO:0016757">
    <property type="term" value="F:glycosyltransferase activity"/>
    <property type="evidence" value="ECO:0007669"/>
    <property type="project" value="InterPro"/>
</dbReference>
<dbReference type="Pfam" id="PF13439">
    <property type="entry name" value="Glyco_transf_4"/>
    <property type="match status" value="1"/>
</dbReference>
<evidence type="ECO:0000259" key="2">
    <source>
        <dbReference type="Pfam" id="PF13439"/>
    </source>
</evidence>
<feature type="domain" description="Glycosyltransferase subfamily 4-like N-terminal" evidence="2">
    <location>
        <begin position="21"/>
        <end position="152"/>
    </location>
</feature>
<name>A0A5Q4ZUM8_9GAMM</name>
<gene>
    <name evidence="3" type="primary">wbnH_2</name>
    <name evidence="3" type="ORF">AW0309160_03038</name>
</gene>
<dbReference type="Pfam" id="PF00534">
    <property type="entry name" value="Glycos_transf_1"/>
    <property type="match status" value="1"/>
</dbReference>
<dbReference type="AlphaFoldDB" id="A0A5Q4ZUM8"/>
<feature type="domain" description="Glycosyl transferase family 1" evidence="1">
    <location>
        <begin position="177"/>
        <end position="320"/>
    </location>
</feature>
<evidence type="ECO:0000259" key="1">
    <source>
        <dbReference type="Pfam" id="PF00534"/>
    </source>
</evidence>
<accession>A0A5Q4ZUM8</accession>
<dbReference type="CDD" id="cd03801">
    <property type="entry name" value="GT4_PimA-like"/>
    <property type="match status" value="1"/>
</dbReference>
<proteinExistence type="predicted"/>
<dbReference type="SUPFAM" id="SSF53756">
    <property type="entry name" value="UDP-Glycosyltransferase/glycogen phosphorylase"/>
    <property type="match status" value="1"/>
</dbReference>
<sequence>MKSQTPKSTNDIWLLLDSRDVGGIESHILQLAQGLTSFNHSVRVVFLCQYENTHPLTLALNKANVSYQFLKGSFRDLLHNVHHNTPAVIHTHGYKAALYSRLLRLSLLTSHQKIRFINTFHAGEINKGKLAYYDLADRWSAWLSHYNFSVSERIDKRVPWHTTILNNFVNTATLSQSQGREIAFVGRLNHEKAPDRFIQLAKRHPEHNFHIYGSGPMEKELIDQESCNVIFHGHQFSMDSLWQNIGLLIICSRYEGLPMTALEAMARGIPVISTPVGNLHRLIKHGNNGWINEPEQLSDSLTHWLSLSSQQKKPIQQAAKQTIQDAFSTEAIVPIIIKAYKS</sequence>
<dbReference type="Gene3D" id="3.40.50.2000">
    <property type="entry name" value="Glycogen Phosphorylase B"/>
    <property type="match status" value="2"/>
</dbReference>